<evidence type="ECO:0000256" key="3">
    <source>
        <dbReference type="ARBA" id="ARBA00023288"/>
    </source>
</evidence>
<reference evidence="5" key="5">
    <citation type="submission" date="2025-09" db="UniProtKB">
        <authorList>
            <consortium name="Ensembl"/>
        </authorList>
    </citation>
    <scope>IDENTIFICATION</scope>
</reference>
<dbReference type="GO" id="GO:1904153">
    <property type="term" value="P:negative regulation of retrograde protein transport, ER to cytosol"/>
    <property type="evidence" value="ECO:0007669"/>
    <property type="project" value="TreeGrafter"/>
</dbReference>
<reference evidence="5" key="3">
    <citation type="submission" date="2020-05" db="EMBL/GenBank/DDBJ databases">
        <title>Electrophorus electricus (electric eel) genome, fEleEle1, primary haplotype.</title>
        <authorList>
            <person name="Myers G."/>
            <person name="Meyer A."/>
            <person name="Fedrigo O."/>
            <person name="Formenti G."/>
            <person name="Rhie A."/>
            <person name="Tracey A."/>
            <person name="Sims Y."/>
            <person name="Jarvis E.D."/>
        </authorList>
    </citation>
    <scope>NUCLEOTIDE SEQUENCE [LARGE SCALE GENOMIC DNA]</scope>
</reference>
<dbReference type="GeneTree" id="ENSGT00940000167680"/>
<dbReference type="Pfam" id="PF15811">
    <property type="entry name" value="SVIP"/>
    <property type="match status" value="1"/>
</dbReference>
<dbReference type="STRING" id="8005.ENSEEEP00000003305"/>
<proteinExistence type="predicted"/>
<dbReference type="GO" id="GO:1904293">
    <property type="term" value="P:negative regulation of ERAD pathway"/>
    <property type="evidence" value="ECO:0007669"/>
    <property type="project" value="TreeGrafter"/>
</dbReference>
<gene>
    <name evidence="5" type="primary">svip</name>
</gene>
<dbReference type="InterPro" id="IPR055366">
    <property type="entry name" value="SVIP_metazoa"/>
</dbReference>
<dbReference type="PANTHER" id="PTHR35269:SF1">
    <property type="entry name" value="SMALL VCP_P97-INTERACTING PROTEIN"/>
    <property type="match status" value="1"/>
</dbReference>
<dbReference type="GO" id="GO:1904240">
    <property type="term" value="P:negative regulation of VCP-NPL4-UFD1 AAA ATPase complex assembly"/>
    <property type="evidence" value="ECO:0007669"/>
    <property type="project" value="TreeGrafter"/>
</dbReference>
<name>A0A4W4DV87_ELEEL</name>
<protein>
    <submittedName>
        <fullName evidence="5">Small VCP interacting protein</fullName>
    </submittedName>
</protein>
<feature type="compositionally biased region" description="Basic and acidic residues" evidence="4">
    <location>
        <begin position="48"/>
        <end position="62"/>
    </location>
</feature>
<evidence type="ECO:0000256" key="2">
    <source>
        <dbReference type="ARBA" id="ARBA00023139"/>
    </source>
</evidence>
<reference evidence="6" key="2">
    <citation type="journal article" date="2017" name="Sci. Adv.">
        <title>A tail of two voltages: Proteomic comparison of the three electric organs of the electric eel.</title>
        <authorList>
            <person name="Traeger L.L."/>
            <person name="Sabat G."/>
            <person name="Barrett-Wilt G.A."/>
            <person name="Wells G.B."/>
            <person name="Sussman M.R."/>
        </authorList>
    </citation>
    <scope>NUCLEOTIDE SEQUENCE [LARGE SCALE GENOMIC DNA]</scope>
</reference>
<feature type="compositionally biased region" description="Basic and acidic residues" evidence="4">
    <location>
        <begin position="21"/>
        <end position="40"/>
    </location>
</feature>
<keyword evidence="2" id="KW-0564">Palmitate</keyword>
<dbReference type="Ensembl" id="ENSEEET00000003354.2">
    <property type="protein sequence ID" value="ENSEEEP00000003305.2"/>
    <property type="gene ID" value="ENSEEEG00000001860.2"/>
</dbReference>
<organism evidence="5 6">
    <name type="scientific">Electrophorus electricus</name>
    <name type="common">Electric eel</name>
    <name type="synonym">Gymnotus electricus</name>
    <dbReference type="NCBI Taxonomy" id="8005"/>
    <lineage>
        <taxon>Eukaryota</taxon>
        <taxon>Metazoa</taxon>
        <taxon>Chordata</taxon>
        <taxon>Craniata</taxon>
        <taxon>Vertebrata</taxon>
        <taxon>Euteleostomi</taxon>
        <taxon>Actinopterygii</taxon>
        <taxon>Neopterygii</taxon>
        <taxon>Teleostei</taxon>
        <taxon>Ostariophysi</taxon>
        <taxon>Gymnotiformes</taxon>
        <taxon>Gymnotoidei</taxon>
        <taxon>Gymnotidae</taxon>
        <taxon>Electrophorus</taxon>
    </lineage>
</organism>
<dbReference type="AlphaFoldDB" id="A0A4W4DV87"/>
<sequence>MGMCLPCLGGAADDVVATPDPETKRRQLAEAAEKRQKEITYRGIKNPEAVERKKKKQEEMDKQTMSTSPSAGGGLKVHHIHKHYLKPYSSLLLCLPQTVNCLTLVAGRLKKDEEKTARLCHHYGPGCVSNSQNERCDAPFFPFLLKYKLDRGMFVTTKLSAKLPARCIPLGLQIGSLQDIPLPCQDVLANGISEIAKGSNVWLLIYSFMYCY</sequence>
<dbReference type="Proteomes" id="UP000314983">
    <property type="component" value="Chromosome 2"/>
</dbReference>
<evidence type="ECO:0000256" key="4">
    <source>
        <dbReference type="SAM" id="MobiDB-lite"/>
    </source>
</evidence>
<reference evidence="5" key="4">
    <citation type="submission" date="2025-08" db="UniProtKB">
        <authorList>
            <consortium name="Ensembl"/>
        </authorList>
    </citation>
    <scope>IDENTIFICATION</scope>
</reference>
<dbReference type="InterPro" id="IPR031632">
    <property type="entry name" value="SVIP"/>
</dbReference>
<dbReference type="PANTHER" id="PTHR35269">
    <property type="entry name" value="SMALL VCP/P97-INTERACTING PROTEIN"/>
    <property type="match status" value="1"/>
</dbReference>
<evidence type="ECO:0000256" key="1">
    <source>
        <dbReference type="ARBA" id="ARBA00022707"/>
    </source>
</evidence>
<accession>A0A4W4DV87</accession>
<reference evidence="6" key="1">
    <citation type="journal article" date="2014" name="Science">
        <title>Nonhuman genetics. Genomic basis for the convergent evolution of electric organs.</title>
        <authorList>
            <person name="Gallant J.R."/>
            <person name="Traeger L.L."/>
            <person name="Volkening J.D."/>
            <person name="Moffett H."/>
            <person name="Chen P.H."/>
            <person name="Novina C.D."/>
            <person name="Phillips G.N.Jr."/>
            <person name="Anand R."/>
            <person name="Wells G.B."/>
            <person name="Pinch M."/>
            <person name="Guth R."/>
            <person name="Unguez G.A."/>
            <person name="Albert J.S."/>
            <person name="Zakon H.H."/>
            <person name="Samanta M.P."/>
            <person name="Sussman M.R."/>
        </authorList>
    </citation>
    <scope>NUCLEOTIDE SEQUENCE [LARGE SCALE GENOMIC DNA]</scope>
</reference>
<dbReference type="GO" id="GO:0005789">
    <property type="term" value="C:endoplasmic reticulum membrane"/>
    <property type="evidence" value="ECO:0007669"/>
    <property type="project" value="TreeGrafter"/>
</dbReference>
<evidence type="ECO:0000313" key="5">
    <source>
        <dbReference type="Ensembl" id="ENSEEEP00000003305.2"/>
    </source>
</evidence>
<feature type="region of interest" description="Disordered" evidence="4">
    <location>
        <begin position="18"/>
        <end position="74"/>
    </location>
</feature>
<dbReference type="OMA" id="HDATVCI"/>
<keyword evidence="3" id="KW-0449">Lipoprotein</keyword>
<evidence type="ECO:0000313" key="6">
    <source>
        <dbReference type="Proteomes" id="UP000314983"/>
    </source>
</evidence>
<keyword evidence="1" id="KW-0519">Myristate</keyword>
<keyword evidence="6" id="KW-1185">Reference proteome</keyword>
<dbReference type="GO" id="GO:0010508">
    <property type="term" value="P:positive regulation of autophagy"/>
    <property type="evidence" value="ECO:0007669"/>
    <property type="project" value="TreeGrafter"/>
</dbReference>